<name>A0A345CRI6_9GAMM</name>
<protein>
    <recommendedName>
        <fullName evidence="3">DUF3168 domain-containing protein</fullName>
    </recommendedName>
</protein>
<dbReference type="InterPro" id="IPR056950">
    <property type="entry name" value="Phage_tail_terminator_3"/>
</dbReference>
<evidence type="ECO:0000313" key="1">
    <source>
        <dbReference type="EMBL" id="AXF76053.1"/>
    </source>
</evidence>
<dbReference type="RefSeq" id="WP_233481602.1">
    <property type="nucleotide sequence ID" value="NZ_CP013970.1"/>
</dbReference>
<accession>A0A345CRI6</accession>
<gene>
    <name evidence="1" type="ORF">AV903_08340</name>
</gene>
<reference evidence="1 2" key="1">
    <citation type="submission" date="2016-01" db="EMBL/GenBank/DDBJ databases">
        <authorList>
            <person name="Oliw E.H."/>
        </authorList>
    </citation>
    <scope>NUCLEOTIDE SEQUENCE [LARGE SCALE GENOMIC DNA]</scope>
    <source>
        <strain evidence="1 2">MDcuke</strain>
    </source>
</reference>
<evidence type="ECO:0008006" key="3">
    <source>
        <dbReference type="Google" id="ProtNLM"/>
    </source>
</evidence>
<evidence type="ECO:0000313" key="2">
    <source>
        <dbReference type="Proteomes" id="UP000264980"/>
    </source>
</evidence>
<dbReference type="Pfam" id="PF23842">
    <property type="entry name" value="Phage_tail_terminator_3"/>
    <property type="match status" value="1"/>
</dbReference>
<dbReference type="Proteomes" id="UP000264980">
    <property type="component" value="Chromosome"/>
</dbReference>
<organism evidence="1 2">
    <name type="scientific">Erwinia tracheiphila</name>
    <dbReference type="NCBI Taxonomy" id="65700"/>
    <lineage>
        <taxon>Bacteria</taxon>
        <taxon>Pseudomonadati</taxon>
        <taxon>Pseudomonadota</taxon>
        <taxon>Gammaproteobacteria</taxon>
        <taxon>Enterobacterales</taxon>
        <taxon>Erwiniaceae</taxon>
        <taxon>Erwinia</taxon>
    </lineage>
</organism>
<dbReference type="EMBL" id="CP013970">
    <property type="protein sequence ID" value="AXF76053.1"/>
    <property type="molecule type" value="Genomic_DNA"/>
</dbReference>
<proteinExistence type="predicted"/>
<dbReference type="AlphaFoldDB" id="A0A345CRI6"/>
<sequence length="127" mass="13830">MIPPMYERVRNYFDDANLLSGFTPQILIWSDSGDLSEAFIVFRPNGGTAIKHGLGSDRYVMVDVIGAKGKNAVTAYAVESIIDHVQQNPMSDSCVGYLQNLGGIPSPALTAEGRLVYRLQFVATFGD</sequence>